<feature type="transmembrane region" description="Helical" evidence="1">
    <location>
        <begin position="114"/>
        <end position="135"/>
    </location>
</feature>
<organism evidence="2 3">
    <name type="scientific">Pseudomonas anguilliseptica</name>
    <dbReference type="NCBI Taxonomy" id="53406"/>
    <lineage>
        <taxon>Bacteria</taxon>
        <taxon>Pseudomonadati</taxon>
        <taxon>Pseudomonadota</taxon>
        <taxon>Gammaproteobacteria</taxon>
        <taxon>Pseudomonadales</taxon>
        <taxon>Pseudomonadaceae</taxon>
        <taxon>Pseudomonas</taxon>
    </lineage>
</organism>
<evidence type="ECO:0000313" key="3">
    <source>
        <dbReference type="Proteomes" id="UP000242849"/>
    </source>
</evidence>
<proteinExistence type="predicted"/>
<feature type="transmembrane region" description="Helical" evidence="1">
    <location>
        <begin position="141"/>
        <end position="160"/>
    </location>
</feature>
<dbReference type="STRING" id="53406.SAMN05421553_4478"/>
<accession>A0A1H5HTQ2</accession>
<feature type="transmembrane region" description="Helical" evidence="1">
    <location>
        <begin position="51"/>
        <end position="72"/>
    </location>
</feature>
<keyword evidence="3" id="KW-1185">Reference proteome</keyword>
<evidence type="ECO:0000256" key="1">
    <source>
        <dbReference type="SAM" id="Phobius"/>
    </source>
</evidence>
<dbReference type="EMBL" id="FNSC01000001">
    <property type="protein sequence ID" value="SEE30648.1"/>
    <property type="molecule type" value="Genomic_DNA"/>
</dbReference>
<keyword evidence="1" id="KW-1133">Transmembrane helix</keyword>
<protein>
    <submittedName>
        <fullName evidence="2">Uncharacterized protein</fullName>
    </submittedName>
</protein>
<keyword evidence="1" id="KW-0812">Transmembrane</keyword>
<keyword evidence="1" id="KW-0472">Membrane</keyword>
<sequence>MPSPAESTVANHHVVAVERLATGFALRRFESELEAEYRDFSYSSYRQTRRVAIGLLLLSFLAFFAFDLLLLYSVGANPTTLPVMLVRLCALLIIMFSAYRVLRRPDLVTGYRWIPIALGSLSLGMLLVTLMYHQAQEQMQLPYSLEGMMLIQIVIFVPIGYSYRNSLCLGITTLLCTCLAIQLTTSAESSIQDLSSLAYLTIATLAGATPVTARNIQCAGCFLPNAICEPWPIPTV</sequence>
<evidence type="ECO:0000313" key="2">
    <source>
        <dbReference type="EMBL" id="SEE30648.1"/>
    </source>
</evidence>
<gene>
    <name evidence="2" type="ORF">SAMN05421553_4478</name>
</gene>
<dbReference type="AlphaFoldDB" id="A0A1H5HTQ2"/>
<dbReference type="Proteomes" id="UP000242849">
    <property type="component" value="Unassembled WGS sequence"/>
</dbReference>
<dbReference type="RefSeq" id="WP_167360429.1">
    <property type="nucleotide sequence ID" value="NZ_FNSC01000001.1"/>
</dbReference>
<reference evidence="3" key="1">
    <citation type="submission" date="2016-10" db="EMBL/GenBank/DDBJ databases">
        <authorList>
            <person name="Varghese N."/>
            <person name="Submissions S."/>
        </authorList>
    </citation>
    <scope>NUCLEOTIDE SEQUENCE [LARGE SCALE GENOMIC DNA]</scope>
    <source>
        <strain evidence="3">DSM 12111</strain>
    </source>
</reference>
<feature type="transmembrane region" description="Helical" evidence="1">
    <location>
        <begin position="84"/>
        <end position="102"/>
    </location>
</feature>
<name>A0A1H5HTQ2_PSEAG</name>